<dbReference type="InterPro" id="IPR046985">
    <property type="entry name" value="IP5"/>
</dbReference>
<dbReference type="SUPFAM" id="SSF56219">
    <property type="entry name" value="DNase I-like"/>
    <property type="match status" value="1"/>
</dbReference>
<organism evidence="4">
    <name type="scientific">Octactis speculum</name>
    <dbReference type="NCBI Taxonomy" id="3111310"/>
    <lineage>
        <taxon>Eukaryota</taxon>
        <taxon>Sar</taxon>
        <taxon>Stramenopiles</taxon>
        <taxon>Ochrophyta</taxon>
        <taxon>Dictyochophyceae</taxon>
        <taxon>Dictyochales</taxon>
        <taxon>Dictyochaceae</taxon>
        <taxon>Octactis</taxon>
    </lineage>
</organism>
<keyword evidence="2" id="KW-0812">Transmembrane</keyword>
<dbReference type="SMART" id="SM00128">
    <property type="entry name" value="IPPc"/>
    <property type="match status" value="1"/>
</dbReference>
<keyword evidence="2" id="KW-0472">Membrane</keyword>
<feature type="compositionally biased region" description="Polar residues" evidence="1">
    <location>
        <begin position="167"/>
        <end position="183"/>
    </location>
</feature>
<feature type="domain" description="Inositol polyphosphate-related phosphatase" evidence="3">
    <location>
        <begin position="2"/>
        <end position="345"/>
    </location>
</feature>
<dbReference type="Pfam" id="PF22669">
    <property type="entry name" value="Exo_endo_phos2"/>
    <property type="match status" value="1"/>
</dbReference>
<evidence type="ECO:0000256" key="1">
    <source>
        <dbReference type="SAM" id="MobiDB-lite"/>
    </source>
</evidence>
<dbReference type="InterPro" id="IPR036691">
    <property type="entry name" value="Endo/exonu/phosph_ase_sf"/>
</dbReference>
<name>A0A7S2GS40_9STRA</name>
<protein>
    <recommendedName>
        <fullName evidence="3">Inositol polyphosphate-related phosphatase domain-containing protein</fullName>
    </recommendedName>
</protein>
<sequence length="365" mass="40200">MITWNMQASWPPPTVDKLRAKLMPKDMHHLYVIGTEECENTIAKSVLVPSKRRWEEFLGQVLGANYQIVCGHALQATHSIVFAHSTVVGNISNIKSAAVSTGLGRGNKRLGNKGGIGISLCVGTTSFLFITAHLAAHNKGLERRNEEYHTITSNLTRRLFSEDSELLSHSATTTPENPISSSVCHEEEDDDAHPVDQSETGSPTESDKNSTDTPLAPVDHVFWAGDLNYRVDATRETADKLTASGDLEALLLHDQLRNVLRQGGAFSGMREARITFQPTYKYDSDSDVFDSSAKQRIPSWTDRILYKAETASLVEIVAYDSVQDIRISDHRPVFADFRVRVCMGTGATVTSNEMGETTSQVCGIM</sequence>
<reference evidence="4" key="1">
    <citation type="submission" date="2021-01" db="EMBL/GenBank/DDBJ databases">
        <authorList>
            <person name="Corre E."/>
            <person name="Pelletier E."/>
            <person name="Niang G."/>
            <person name="Scheremetjew M."/>
            <person name="Finn R."/>
            <person name="Kale V."/>
            <person name="Holt S."/>
            <person name="Cochrane G."/>
            <person name="Meng A."/>
            <person name="Brown T."/>
            <person name="Cohen L."/>
        </authorList>
    </citation>
    <scope>NUCLEOTIDE SEQUENCE</scope>
    <source>
        <strain evidence="4">CCMP1381</strain>
    </source>
</reference>
<proteinExistence type="predicted"/>
<evidence type="ECO:0000256" key="2">
    <source>
        <dbReference type="SAM" id="Phobius"/>
    </source>
</evidence>
<evidence type="ECO:0000313" key="4">
    <source>
        <dbReference type="EMBL" id="CAD9464653.1"/>
    </source>
</evidence>
<dbReference type="AlphaFoldDB" id="A0A7S2GS40"/>
<dbReference type="PANTHER" id="PTHR11200:SF275">
    <property type="entry name" value="LD06095P"/>
    <property type="match status" value="1"/>
</dbReference>
<keyword evidence="2" id="KW-1133">Transmembrane helix</keyword>
<accession>A0A7S2GS40</accession>
<evidence type="ECO:0000259" key="3">
    <source>
        <dbReference type="SMART" id="SM00128"/>
    </source>
</evidence>
<dbReference type="GO" id="GO:0004439">
    <property type="term" value="F:phosphatidylinositol-4,5-bisphosphate 5-phosphatase activity"/>
    <property type="evidence" value="ECO:0007669"/>
    <property type="project" value="TreeGrafter"/>
</dbReference>
<dbReference type="Gene3D" id="3.60.10.10">
    <property type="entry name" value="Endonuclease/exonuclease/phosphatase"/>
    <property type="match status" value="1"/>
</dbReference>
<gene>
    <name evidence="4" type="ORF">DSPE1174_LOCUS25747</name>
</gene>
<dbReference type="EMBL" id="HBGS01049431">
    <property type="protein sequence ID" value="CAD9464653.1"/>
    <property type="molecule type" value="Transcribed_RNA"/>
</dbReference>
<feature type="region of interest" description="Disordered" evidence="1">
    <location>
        <begin position="166"/>
        <end position="215"/>
    </location>
</feature>
<feature type="transmembrane region" description="Helical" evidence="2">
    <location>
        <begin position="115"/>
        <end position="136"/>
    </location>
</feature>
<dbReference type="InterPro" id="IPR000300">
    <property type="entry name" value="IPPc"/>
</dbReference>
<dbReference type="PANTHER" id="PTHR11200">
    <property type="entry name" value="INOSITOL 5-PHOSPHATASE"/>
    <property type="match status" value="1"/>
</dbReference>
<dbReference type="GO" id="GO:0046856">
    <property type="term" value="P:phosphatidylinositol dephosphorylation"/>
    <property type="evidence" value="ECO:0007669"/>
    <property type="project" value="InterPro"/>
</dbReference>